<protein>
    <submittedName>
        <fullName evidence="1">Uncharacterized protein</fullName>
    </submittedName>
</protein>
<dbReference type="Proteomes" id="UP000318717">
    <property type="component" value="Unassembled WGS sequence"/>
</dbReference>
<gene>
    <name evidence="1" type="ORF">VIN01S_15900</name>
</gene>
<accession>A0A4Y3HUN1</accession>
<proteinExistence type="predicted"/>
<evidence type="ECO:0000313" key="1">
    <source>
        <dbReference type="EMBL" id="GEA50786.1"/>
    </source>
</evidence>
<organism evidence="1 2">
    <name type="scientific">Vibrio inusitatus NBRC 102082</name>
    <dbReference type="NCBI Taxonomy" id="1219070"/>
    <lineage>
        <taxon>Bacteria</taxon>
        <taxon>Pseudomonadati</taxon>
        <taxon>Pseudomonadota</taxon>
        <taxon>Gammaproteobacteria</taxon>
        <taxon>Vibrionales</taxon>
        <taxon>Vibrionaceae</taxon>
        <taxon>Vibrio</taxon>
    </lineage>
</organism>
<keyword evidence="2" id="KW-1185">Reference proteome</keyword>
<name>A0A4Y3HUN1_9VIBR</name>
<dbReference type="EMBL" id="BJLF01000006">
    <property type="protein sequence ID" value="GEA50786.1"/>
    <property type="molecule type" value="Genomic_DNA"/>
</dbReference>
<dbReference type="AlphaFoldDB" id="A0A4Y3HUN1"/>
<reference evidence="1 2" key="1">
    <citation type="submission" date="2019-06" db="EMBL/GenBank/DDBJ databases">
        <title>Whole genome shotgun sequence of Vibrio inusitatus NBRC 102082.</title>
        <authorList>
            <person name="Hosoyama A."/>
            <person name="Uohara A."/>
            <person name="Ohji S."/>
            <person name="Ichikawa N."/>
        </authorList>
    </citation>
    <scope>NUCLEOTIDE SEQUENCE [LARGE SCALE GENOMIC DNA]</scope>
    <source>
        <strain evidence="1 2">NBRC 102082</strain>
    </source>
</reference>
<sequence length="65" mass="7670">MENLTVESLIIHKSTRRKGSRPDRTYVARIDLELGKLRRYRGPKLKKGEIPLQTWLDSYKSKTKL</sequence>
<comment type="caution">
    <text evidence="1">The sequence shown here is derived from an EMBL/GenBank/DDBJ whole genome shotgun (WGS) entry which is preliminary data.</text>
</comment>
<evidence type="ECO:0000313" key="2">
    <source>
        <dbReference type="Proteomes" id="UP000318717"/>
    </source>
</evidence>